<dbReference type="InterPro" id="IPR037066">
    <property type="entry name" value="Plug_dom_sf"/>
</dbReference>
<dbReference type="SUPFAM" id="SSF56935">
    <property type="entry name" value="Porins"/>
    <property type="match status" value="1"/>
</dbReference>
<accession>A0A2U2BA65</accession>
<keyword evidence="2" id="KW-0732">Signal</keyword>
<dbReference type="PROSITE" id="PS52016">
    <property type="entry name" value="TONB_DEPENDENT_REC_3"/>
    <property type="match status" value="1"/>
</dbReference>
<dbReference type="Pfam" id="PF07715">
    <property type="entry name" value="Plug"/>
    <property type="match status" value="1"/>
</dbReference>
<keyword evidence="1" id="KW-0472">Membrane</keyword>
<dbReference type="FunFam" id="2.60.40.1120:FF:000003">
    <property type="entry name" value="Outer membrane protein Omp121"/>
    <property type="match status" value="1"/>
</dbReference>
<dbReference type="Gene3D" id="2.60.40.1120">
    <property type="entry name" value="Carboxypeptidase-like, regulatory domain"/>
    <property type="match status" value="1"/>
</dbReference>
<evidence type="ECO:0000259" key="3">
    <source>
        <dbReference type="Pfam" id="PF07715"/>
    </source>
</evidence>
<organism evidence="4 5">
    <name type="scientific">Marinilabilia rubra</name>
    <dbReference type="NCBI Taxonomy" id="2162893"/>
    <lineage>
        <taxon>Bacteria</taxon>
        <taxon>Pseudomonadati</taxon>
        <taxon>Bacteroidota</taxon>
        <taxon>Bacteroidia</taxon>
        <taxon>Marinilabiliales</taxon>
        <taxon>Marinilabiliaceae</taxon>
        <taxon>Marinilabilia</taxon>
    </lineage>
</organism>
<keyword evidence="1" id="KW-1134">Transmembrane beta strand</keyword>
<dbReference type="InterPro" id="IPR023997">
    <property type="entry name" value="TonB-dep_OMP_SusC/RagA_CS"/>
</dbReference>
<protein>
    <submittedName>
        <fullName evidence="4">SusC/RagA family protein</fullName>
    </submittedName>
</protein>
<name>A0A2U2BA65_9BACT</name>
<feature type="chain" id="PRO_5015421976" evidence="2">
    <location>
        <begin position="30"/>
        <end position="1054"/>
    </location>
</feature>
<dbReference type="SUPFAM" id="SSF49464">
    <property type="entry name" value="Carboxypeptidase regulatory domain-like"/>
    <property type="match status" value="1"/>
</dbReference>
<keyword evidence="1" id="KW-0812">Transmembrane</keyword>
<dbReference type="Proteomes" id="UP000244956">
    <property type="component" value="Unassembled WGS sequence"/>
</dbReference>
<dbReference type="OrthoDB" id="1109428at2"/>
<proteinExistence type="inferred from homology"/>
<reference evidence="4 5" key="1">
    <citation type="submission" date="2018-05" db="EMBL/GenBank/DDBJ databases">
        <title>Marinilabilia rubrum sp. nov., isolated from saltern sediment.</title>
        <authorList>
            <person name="Zhang R."/>
        </authorList>
    </citation>
    <scope>NUCLEOTIDE SEQUENCE [LARGE SCALE GENOMIC DNA]</scope>
    <source>
        <strain evidence="4 5">WTE16</strain>
    </source>
</reference>
<dbReference type="InterPro" id="IPR012910">
    <property type="entry name" value="Plug_dom"/>
</dbReference>
<feature type="domain" description="TonB-dependent receptor plug" evidence="3">
    <location>
        <begin position="122"/>
        <end position="227"/>
    </location>
</feature>
<dbReference type="InterPro" id="IPR023996">
    <property type="entry name" value="TonB-dep_OMP_SusC/RagA"/>
</dbReference>
<dbReference type="InterPro" id="IPR008969">
    <property type="entry name" value="CarboxyPept-like_regulatory"/>
</dbReference>
<keyword evidence="1" id="KW-0813">Transport</keyword>
<dbReference type="InterPro" id="IPR039426">
    <property type="entry name" value="TonB-dep_rcpt-like"/>
</dbReference>
<dbReference type="Pfam" id="PF13715">
    <property type="entry name" value="CarbopepD_reg_2"/>
    <property type="match status" value="1"/>
</dbReference>
<dbReference type="EMBL" id="QEWP01000005">
    <property type="protein sequence ID" value="PWD99965.1"/>
    <property type="molecule type" value="Genomic_DNA"/>
</dbReference>
<evidence type="ECO:0000256" key="2">
    <source>
        <dbReference type="SAM" id="SignalP"/>
    </source>
</evidence>
<dbReference type="NCBIfam" id="TIGR04056">
    <property type="entry name" value="OMP_RagA_SusC"/>
    <property type="match status" value="1"/>
</dbReference>
<comment type="caution">
    <text evidence="4">The sequence shown here is derived from an EMBL/GenBank/DDBJ whole genome shotgun (WGS) entry which is preliminary data.</text>
</comment>
<gene>
    <name evidence="4" type="ORF">DDZ16_07950</name>
</gene>
<sequence>MKKNLMFKNLKRVIFMAAFWSLFVTKVLGQNIEVTGKVTDQEGEPLPGVTIVQEGTTEGTITDIDGNYLINVDQNGILVFSFIGMESQTIPVNGQSRIDVVMRSTMIDLEQVVVTGYQTQRKADLTGSVSVVEVDEMQEIPTSNPMKALQGRVAGVFVQTDGNPGGGATVRIRGGSTLNDNNPLYIIDGTPTPGGIDFLNPNDIESMQVLKDASAASIYGARANNGVILITTKKGKSGKSRIEFRSSATMEYYPDQLDVLNTYDRGFVNWQASINDGKTPTSAIYDYEWHTNDEGVAVLDKILLPEFIDPAKTMRPANTNWYDEVTQSSLIQNYSLSISNGNDRGNSLFSINYYDHDGIIKETNSNKITARVNSNYSFLDGKLKIGENLAVSKINNTQIPTGDVMYLALVQQPVVPVYSVDGGWGGPAPGMTDRHNPVRMIEQNKQNIEKRGKIFGNMFAEITPIEGLSLRSNFGVDYNQAYLRRMDYSYESGFLISDISRNTTSQSHNLAWTWTNTANYKFKAGKHDFDILAGTEAIKYEDEWYYGSKEGFALEDPDYMFLDAGSEKPLNGGGGASNSLFSVFGKINYSFNQKYLASATFRRDGSSRFGSEKKYGTFPAFTLGWRLSEEAFVQDALPMLSNLKLRAGWGVTGNQSMPNDAIYSTYTSVYGIDPTWTFDTGTAYDISGGDTGALPAGYRKVREGNPFLTWEEATETNIGLDFGLLKQSIYGSVDYFMKETRDILITPPYIAVKGEGGDQTQNGATLENRGLEIVIGYRNEFENGLGIDISANVSSFRREITYLPDNVLTGYPGDPATGKNVLGRAENVHFGYVADGLFQNQDEVDAHAQQTGKGVGRIRYKDIGGLDSDGNFVYEPDGVVDALDRTFIGDPNPDFEYGLSTSFTFKNFDLRMFFQGIYGADVYNEYKHLTDFTSIWQGTNFGARTLNAWSPQNAGSSIPMLTLTDTNNENRGSTYFIENGSYLKLRNIQLGYNLPKTFTERMNISNARIYLQGQNVFTLSDQSGEDQYTGVDPENPNFGYPIPASYTIGLNLTF</sequence>
<evidence type="ECO:0000256" key="1">
    <source>
        <dbReference type="PROSITE-ProRule" id="PRU01360"/>
    </source>
</evidence>
<feature type="signal peptide" evidence="2">
    <location>
        <begin position="1"/>
        <end position="29"/>
    </location>
</feature>
<evidence type="ECO:0000313" key="4">
    <source>
        <dbReference type="EMBL" id="PWD99965.1"/>
    </source>
</evidence>
<comment type="subcellular location">
    <subcellularLocation>
        <location evidence="1">Cell outer membrane</location>
        <topology evidence="1">Multi-pass membrane protein</topology>
    </subcellularLocation>
</comment>
<keyword evidence="1" id="KW-0998">Cell outer membrane</keyword>
<keyword evidence="5" id="KW-1185">Reference proteome</keyword>
<dbReference type="AlphaFoldDB" id="A0A2U2BA65"/>
<evidence type="ECO:0000313" key="5">
    <source>
        <dbReference type="Proteomes" id="UP000244956"/>
    </source>
</evidence>
<dbReference type="NCBIfam" id="TIGR04057">
    <property type="entry name" value="SusC_RagA_signa"/>
    <property type="match status" value="1"/>
</dbReference>
<dbReference type="RefSeq" id="WP_109264066.1">
    <property type="nucleotide sequence ID" value="NZ_QEWP01000005.1"/>
</dbReference>
<dbReference type="GO" id="GO:0009279">
    <property type="term" value="C:cell outer membrane"/>
    <property type="evidence" value="ECO:0007669"/>
    <property type="project" value="UniProtKB-SubCell"/>
</dbReference>
<dbReference type="Gene3D" id="2.170.130.10">
    <property type="entry name" value="TonB-dependent receptor, plug domain"/>
    <property type="match status" value="1"/>
</dbReference>
<comment type="similarity">
    <text evidence="1">Belongs to the TonB-dependent receptor family.</text>
</comment>